<dbReference type="NCBIfam" id="TIGR01036">
    <property type="entry name" value="pyrD_sub2"/>
    <property type="match status" value="1"/>
</dbReference>
<dbReference type="GO" id="GO:0006207">
    <property type="term" value="P:'de novo' pyrimidine nucleobase biosynthetic process"/>
    <property type="evidence" value="ECO:0007669"/>
    <property type="project" value="UniProtKB-UniRule"/>
</dbReference>
<dbReference type="CDD" id="cd04738">
    <property type="entry name" value="DHOD_2_like"/>
    <property type="match status" value="1"/>
</dbReference>
<dbReference type="Pfam" id="PF01180">
    <property type="entry name" value="DHO_dh"/>
    <property type="match status" value="1"/>
</dbReference>
<evidence type="ECO:0000256" key="6">
    <source>
        <dbReference type="ARBA" id="ARBA00023002"/>
    </source>
</evidence>
<dbReference type="InterPro" id="IPR005719">
    <property type="entry name" value="Dihydroorotate_DH_2"/>
</dbReference>
<evidence type="ECO:0000256" key="1">
    <source>
        <dbReference type="ARBA" id="ARBA00001917"/>
    </source>
</evidence>
<dbReference type="GO" id="GO:0106430">
    <property type="term" value="F:dihydroorotate dehydrogenase (quinone) activity"/>
    <property type="evidence" value="ECO:0007669"/>
    <property type="project" value="UniProtKB-EC"/>
</dbReference>
<dbReference type="GO" id="GO:0009220">
    <property type="term" value="P:pyrimidine ribonucleotide biosynthetic process"/>
    <property type="evidence" value="ECO:0007669"/>
    <property type="project" value="UniProtKB-UniRule"/>
</dbReference>
<keyword evidence="9" id="KW-0812">Transmembrane</keyword>
<accession>A0A806FX09</accession>
<keyword evidence="4" id="KW-0288">FMN</keyword>
<dbReference type="AlphaFoldDB" id="A0A806FX09"/>
<comment type="cofactor">
    <cofactor evidence="1">
        <name>FMN</name>
        <dbReference type="ChEBI" id="CHEBI:58210"/>
    </cofactor>
</comment>
<keyword evidence="9" id="KW-1133">Transmembrane helix</keyword>
<dbReference type="Gene3D" id="3.20.20.70">
    <property type="entry name" value="Aldolase class I"/>
    <property type="match status" value="1"/>
</dbReference>
<name>A0A806FX09_BIFAN</name>
<evidence type="ECO:0000256" key="5">
    <source>
        <dbReference type="ARBA" id="ARBA00022975"/>
    </source>
</evidence>
<feature type="transmembrane region" description="Helical" evidence="9">
    <location>
        <begin position="32"/>
        <end position="51"/>
    </location>
</feature>
<reference evidence="11 12" key="1">
    <citation type="journal article" date="2011" name="J. Bacteriol.">
        <title>Genome Sequence of the Probiotic Strain Bifidobacterium animalis subsp. lactis CNCM I-2494.</title>
        <authorList>
            <person name="Chervaux C."/>
            <person name="Grimaldi C."/>
            <person name="Bolotin A."/>
            <person name="Quinquis B."/>
            <person name="Legrain-Raspaud S."/>
            <person name="van Hylckama Vlieg J.E."/>
            <person name="Denariaz G."/>
            <person name="Smokvina T."/>
        </authorList>
    </citation>
    <scope>NUCLEOTIDE SEQUENCE [LARGE SCALE GENOMIC DNA]</scope>
    <source>
        <strain evidence="11 12">CNCM I-2494</strain>
    </source>
</reference>
<evidence type="ECO:0000256" key="3">
    <source>
        <dbReference type="ARBA" id="ARBA00022630"/>
    </source>
</evidence>
<sequence length="817" mass="90626">MKRTFRRVYHTTPNKTAYIAELRIPSPTPRGAPLLAFHILLGLLGIILSQARILTHQLPRQLQIVLDLPFHPLVVVQNRLLHAREAPLRHLTHRLAHNGAIHLRVALRAIRKHDRHLHHMPAGGDHAARHIDLEHVAVRIDAVEVDLPQNPGAICAETARHIAHLEPEHHARVLRTGTRDHVAVPWPVLRGATGNAPGAKHQIHLRVPLEHVDDCSQILRPVRAVHVHLAHDVVPMAKRPFESLNVRGAQSLLAGAVQHKDARIHRARGQSVGDLQILGAHLRVGIQRGIGILICKTHIAQYIVLVMLHVEILRQPRHARDYVGERAGAVGRVVVHDQHIHAGIAQKEVGERGLQIVTFIVGGHHHAHTVPAVHLRHPHALPSFEHPLFDRLHCRHTPFPQHSLAEREFARSGRNAGRVHAGMHFCPINGTMVCMAYVSQNGLHDSINKATTDLFTFAYKHVIKPDLVFNHTPDIAHDQMIRFCQITGKMPPLMWLCRTMLNYTDPILETNVMGINFANPFGLSAGLDKNCDMAAVLDHAGFGFETVGSTTSRPCAGNPRPWFHRLPEYDSMMVHVGLANDGSDVVIERAEDAWRRTQSMQLSVSIARTNDDQVGDLNEGIEDYCISMERAAGRTAMVEVNVSCPNTTVGEPFTESAENLDKLFAALDRIERPQPTLVKMPLNKPWPQFKEFLDVLAAHNVQGVTIANLQKDRTGLDDIPKDWLGGLSGGPCTVASTELIRRTYAEYGDRFAIAGVGGVFTPEQAYEKIRAGSSLIMFISSLMYRGPQQITVLKRGLAKLLRRDGFGSVAEAVGVDA</sequence>
<dbReference type="PANTHER" id="PTHR48109:SF4">
    <property type="entry name" value="DIHYDROOROTATE DEHYDROGENASE (QUINONE), MITOCHONDRIAL"/>
    <property type="match status" value="1"/>
</dbReference>
<evidence type="ECO:0000259" key="10">
    <source>
        <dbReference type="Pfam" id="PF01180"/>
    </source>
</evidence>
<dbReference type="InterPro" id="IPR050074">
    <property type="entry name" value="DHO_dehydrogenase"/>
</dbReference>
<dbReference type="EC" id="1.3.5.2" evidence="8"/>
<evidence type="ECO:0000256" key="8">
    <source>
        <dbReference type="NCBIfam" id="TIGR01036"/>
    </source>
</evidence>
<comment type="pathway">
    <text evidence="2">Pyrimidine metabolism; UMP biosynthesis via de novo pathway.</text>
</comment>
<dbReference type="PANTHER" id="PTHR48109">
    <property type="entry name" value="DIHYDROOROTATE DEHYDROGENASE (QUINONE), MITOCHONDRIAL-RELATED"/>
    <property type="match status" value="1"/>
</dbReference>
<dbReference type="InterPro" id="IPR013785">
    <property type="entry name" value="Aldolase_TIM"/>
</dbReference>
<dbReference type="EMBL" id="CP002915">
    <property type="protein sequence ID" value="AEK30822.1"/>
    <property type="molecule type" value="Genomic_DNA"/>
</dbReference>
<evidence type="ECO:0000256" key="2">
    <source>
        <dbReference type="ARBA" id="ARBA00004725"/>
    </source>
</evidence>
<dbReference type="KEGG" id="bnm:BALAC2494_01378"/>
<dbReference type="InterPro" id="IPR005720">
    <property type="entry name" value="Dihydroorotate_DH_cat"/>
</dbReference>
<evidence type="ECO:0000256" key="9">
    <source>
        <dbReference type="SAM" id="Phobius"/>
    </source>
</evidence>
<dbReference type="SUPFAM" id="SSF51395">
    <property type="entry name" value="FMN-linked oxidoreductases"/>
    <property type="match status" value="1"/>
</dbReference>
<evidence type="ECO:0000256" key="7">
    <source>
        <dbReference type="ARBA" id="ARBA00023136"/>
    </source>
</evidence>
<evidence type="ECO:0000313" key="11">
    <source>
        <dbReference type="EMBL" id="AEK30822.1"/>
    </source>
</evidence>
<dbReference type="Proteomes" id="UP000008394">
    <property type="component" value="Chromosome"/>
</dbReference>
<evidence type="ECO:0000313" key="12">
    <source>
        <dbReference type="Proteomes" id="UP000008394"/>
    </source>
</evidence>
<keyword evidence="7 9" id="KW-0472">Membrane</keyword>
<keyword evidence="3" id="KW-0285">Flavoprotein</keyword>
<evidence type="ECO:0000256" key="4">
    <source>
        <dbReference type="ARBA" id="ARBA00022643"/>
    </source>
</evidence>
<dbReference type="GO" id="GO:0005737">
    <property type="term" value="C:cytoplasm"/>
    <property type="evidence" value="ECO:0007669"/>
    <property type="project" value="InterPro"/>
</dbReference>
<dbReference type="GO" id="GO:0005886">
    <property type="term" value="C:plasma membrane"/>
    <property type="evidence" value="ECO:0007669"/>
    <property type="project" value="TreeGrafter"/>
</dbReference>
<protein>
    <recommendedName>
        <fullName evidence="8">Dihydroorotate dehydrogenase (quinone)</fullName>
        <ecNumber evidence="8">1.3.5.2</ecNumber>
    </recommendedName>
</protein>
<organism evidence="11 12">
    <name type="scientific">Bifidobacterium animalis subsp. lactis CNCM I-2494</name>
    <dbReference type="NCBI Taxonomy" id="1042403"/>
    <lineage>
        <taxon>Bacteria</taxon>
        <taxon>Bacillati</taxon>
        <taxon>Actinomycetota</taxon>
        <taxon>Actinomycetes</taxon>
        <taxon>Bifidobacteriales</taxon>
        <taxon>Bifidobacteriaceae</taxon>
        <taxon>Bifidobacterium</taxon>
    </lineage>
</organism>
<proteinExistence type="predicted"/>
<gene>
    <name evidence="11" type="ORF">BALAC2494_01378</name>
</gene>
<feature type="domain" description="Dihydroorotate dehydrogenase catalytic" evidence="10">
    <location>
        <begin position="508"/>
        <end position="801"/>
    </location>
</feature>
<dbReference type="NCBIfam" id="NF003651">
    <property type="entry name" value="PRK05286.2-4"/>
    <property type="match status" value="1"/>
</dbReference>
<keyword evidence="5" id="KW-0665">Pyrimidine biosynthesis</keyword>
<keyword evidence="6 11" id="KW-0560">Oxidoreductase</keyword>